<protein>
    <submittedName>
        <fullName evidence="4">Hydrolase</fullName>
    </submittedName>
</protein>
<evidence type="ECO:0000313" key="5">
    <source>
        <dbReference type="Proteomes" id="UP000078084"/>
    </source>
</evidence>
<dbReference type="PANTHER" id="PTHR23088:SF27">
    <property type="entry name" value="DEAMINATED GLUTATHIONE AMIDASE"/>
    <property type="match status" value="1"/>
</dbReference>
<dbReference type="PROSITE" id="PS50263">
    <property type="entry name" value="CN_HYDROLASE"/>
    <property type="match status" value="1"/>
</dbReference>
<dbReference type="Gene3D" id="3.60.110.10">
    <property type="entry name" value="Carbon-nitrogen hydrolase"/>
    <property type="match status" value="1"/>
</dbReference>
<dbReference type="AlphaFoldDB" id="A0A171KP62"/>
<dbReference type="PROSITE" id="PS01227">
    <property type="entry name" value="UPF0012"/>
    <property type="match status" value="1"/>
</dbReference>
<sequence>MRVAVCQLNSREDKPANIATALDLLDQAAARGVDIAVLPEYTDYMGPNDGALATAETIPGPTSERIAAKAREHGMWVLLGSMREIDPQGGRCANTSLLFDRSGAITARYTKLHLYDVDLPGRVTYLESATVRPGKEIVTTDIEGITAGLSICYDMRFPELFRLQTLAGAKILFIPAAFNLYTGRDHWEVLLRARAIENQCYVVAAGQIGKYLPNGACNGRSMIIDPWGTVQAVAQDTTSIAVADLDFDFLQKVREEMPCLPNRRGDLYQLETKHVAA</sequence>
<evidence type="ECO:0000256" key="1">
    <source>
        <dbReference type="ARBA" id="ARBA00010613"/>
    </source>
</evidence>
<reference evidence="4 5" key="1">
    <citation type="submission" date="2015-04" db="EMBL/GenBank/DDBJ databases">
        <title>Genome sequence of Kerstersia gyiorum CG1.</title>
        <authorList>
            <person name="Greninger A.L."/>
            <person name="Kozyreva V."/>
            <person name="Chaturvedi V."/>
        </authorList>
    </citation>
    <scope>NUCLEOTIDE SEQUENCE [LARGE SCALE GENOMIC DNA]</scope>
    <source>
        <strain evidence="4 5">CG1</strain>
    </source>
</reference>
<gene>
    <name evidence="4" type="ORF">AAV32_15575</name>
</gene>
<dbReference type="InterPro" id="IPR036526">
    <property type="entry name" value="C-N_Hydrolase_sf"/>
</dbReference>
<dbReference type="GO" id="GO:0016811">
    <property type="term" value="F:hydrolase activity, acting on carbon-nitrogen (but not peptide) bonds, in linear amides"/>
    <property type="evidence" value="ECO:0007669"/>
    <property type="project" value="InterPro"/>
</dbReference>
<comment type="similarity">
    <text evidence="1">Belongs to the carbon-nitrogen hydrolase superfamily. NIT1/NIT2 family.</text>
</comment>
<dbReference type="InterPro" id="IPR003010">
    <property type="entry name" value="C-N_Hydrolase"/>
</dbReference>
<comment type="caution">
    <text evidence="4">The sequence shown here is derived from an EMBL/GenBank/DDBJ whole genome shotgun (WGS) entry which is preliminary data.</text>
</comment>
<dbReference type="RefSeq" id="WP_068374441.1">
    <property type="nucleotide sequence ID" value="NZ_LBNE01000013.1"/>
</dbReference>
<keyword evidence="2 4" id="KW-0378">Hydrolase</keyword>
<dbReference type="InterPro" id="IPR045254">
    <property type="entry name" value="Nit1/2_C-N_Hydrolase"/>
</dbReference>
<dbReference type="InterPro" id="IPR001110">
    <property type="entry name" value="UPF0012_CS"/>
</dbReference>
<evidence type="ECO:0000313" key="4">
    <source>
        <dbReference type="EMBL" id="KKO70679.1"/>
    </source>
</evidence>
<accession>A0A171KP62</accession>
<dbReference type="EMBL" id="LBNE01000013">
    <property type="protein sequence ID" value="KKO70679.1"/>
    <property type="molecule type" value="Genomic_DNA"/>
</dbReference>
<dbReference type="PANTHER" id="PTHR23088">
    <property type="entry name" value="NITRILASE-RELATED"/>
    <property type="match status" value="1"/>
</dbReference>
<dbReference type="STRING" id="206506.AAV32_15575"/>
<dbReference type="Proteomes" id="UP000078084">
    <property type="component" value="Unassembled WGS sequence"/>
</dbReference>
<name>A0A171KP62_9BURK</name>
<dbReference type="SUPFAM" id="SSF56317">
    <property type="entry name" value="Carbon-nitrogen hydrolase"/>
    <property type="match status" value="1"/>
</dbReference>
<keyword evidence="5" id="KW-1185">Reference proteome</keyword>
<dbReference type="CDD" id="cd07572">
    <property type="entry name" value="nit"/>
    <property type="match status" value="1"/>
</dbReference>
<dbReference type="Pfam" id="PF00795">
    <property type="entry name" value="CN_hydrolase"/>
    <property type="match status" value="1"/>
</dbReference>
<evidence type="ECO:0000259" key="3">
    <source>
        <dbReference type="PROSITE" id="PS50263"/>
    </source>
</evidence>
<feature type="domain" description="CN hydrolase" evidence="3">
    <location>
        <begin position="1"/>
        <end position="247"/>
    </location>
</feature>
<evidence type="ECO:0000256" key="2">
    <source>
        <dbReference type="ARBA" id="ARBA00022801"/>
    </source>
</evidence>
<organism evidence="4 5">
    <name type="scientific">Kerstersia gyiorum</name>
    <dbReference type="NCBI Taxonomy" id="206506"/>
    <lineage>
        <taxon>Bacteria</taxon>
        <taxon>Pseudomonadati</taxon>
        <taxon>Pseudomonadota</taxon>
        <taxon>Betaproteobacteria</taxon>
        <taxon>Burkholderiales</taxon>
        <taxon>Alcaligenaceae</taxon>
        <taxon>Kerstersia</taxon>
    </lineage>
</organism>
<proteinExistence type="inferred from homology"/>